<gene>
    <name evidence="6" type="primary">sigW_2</name>
    <name evidence="6" type="ORF">Pla100_00850</name>
</gene>
<dbReference type="SUPFAM" id="SSF88946">
    <property type="entry name" value="Sigma2 domain of RNA polymerase sigma factors"/>
    <property type="match status" value="1"/>
</dbReference>
<evidence type="ECO:0000313" key="6">
    <source>
        <dbReference type="EMBL" id="TWU03167.1"/>
    </source>
</evidence>
<sequence>MDSNQNIEMGSTSTSLLERVKANEQDAWCRVTEIYGPLIYSWCRRSRLSPEDSADLMQDVFRSVVVHISSFEMNVENGSFRGWLWTITRNKIRDRVKTRLGRAQGQGGADAQEFLNQVAEQDFGDLSSSSNSLPDGLAYRAMNIIRNEVQESTWIAFWRTTIDDVAPAVVAEELGISVHSVWQAKSRVLRRARQLLEI</sequence>
<dbReference type="AlphaFoldDB" id="A0A5C6AUM1"/>
<proteinExistence type="predicted"/>
<reference evidence="6 7" key="1">
    <citation type="submission" date="2019-02" db="EMBL/GenBank/DDBJ databases">
        <title>Deep-cultivation of Planctomycetes and their phenomic and genomic characterization uncovers novel biology.</title>
        <authorList>
            <person name="Wiegand S."/>
            <person name="Jogler M."/>
            <person name="Boedeker C."/>
            <person name="Pinto D."/>
            <person name="Vollmers J."/>
            <person name="Rivas-Marin E."/>
            <person name="Kohn T."/>
            <person name="Peeters S.H."/>
            <person name="Heuer A."/>
            <person name="Rast P."/>
            <person name="Oberbeckmann S."/>
            <person name="Bunk B."/>
            <person name="Jeske O."/>
            <person name="Meyerdierks A."/>
            <person name="Storesund J.E."/>
            <person name="Kallscheuer N."/>
            <person name="Luecker S."/>
            <person name="Lage O.M."/>
            <person name="Pohl T."/>
            <person name="Merkel B.J."/>
            <person name="Hornburger P."/>
            <person name="Mueller R.-W."/>
            <person name="Bruemmer F."/>
            <person name="Labrenz M."/>
            <person name="Spormann A.M."/>
            <person name="Op Den Camp H."/>
            <person name="Overmann J."/>
            <person name="Amann R."/>
            <person name="Jetten M.S.M."/>
            <person name="Mascher T."/>
            <person name="Medema M.H."/>
            <person name="Devos D.P."/>
            <person name="Kaster A.-K."/>
            <person name="Ovreas L."/>
            <person name="Rohde M."/>
            <person name="Galperin M.Y."/>
            <person name="Jogler C."/>
        </authorList>
    </citation>
    <scope>NUCLEOTIDE SEQUENCE [LARGE SCALE GENOMIC DNA]</scope>
    <source>
        <strain evidence="6 7">Pla100</strain>
    </source>
</reference>
<feature type="domain" description="RNA polymerase sigma-70 region 2" evidence="5">
    <location>
        <begin position="34"/>
        <end position="98"/>
    </location>
</feature>
<dbReference type="OrthoDB" id="281047at2"/>
<dbReference type="GO" id="GO:0016987">
    <property type="term" value="F:sigma factor activity"/>
    <property type="evidence" value="ECO:0007669"/>
    <property type="project" value="UniProtKB-KW"/>
</dbReference>
<accession>A0A5C6AUM1</accession>
<evidence type="ECO:0000256" key="1">
    <source>
        <dbReference type="ARBA" id="ARBA00023015"/>
    </source>
</evidence>
<dbReference type="EMBL" id="SJPM01000001">
    <property type="protein sequence ID" value="TWU03167.1"/>
    <property type="molecule type" value="Genomic_DNA"/>
</dbReference>
<comment type="caution">
    <text evidence="6">The sequence shown here is derived from an EMBL/GenBank/DDBJ whole genome shotgun (WGS) entry which is preliminary data.</text>
</comment>
<keyword evidence="3" id="KW-0238">DNA-binding</keyword>
<dbReference type="PANTHER" id="PTHR43133">
    <property type="entry name" value="RNA POLYMERASE ECF-TYPE SIGMA FACTO"/>
    <property type="match status" value="1"/>
</dbReference>
<dbReference type="Gene3D" id="1.10.1740.10">
    <property type="match status" value="1"/>
</dbReference>
<dbReference type="GO" id="GO:0003677">
    <property type="term" value="F:DNA binding"/>
    <property type="evidence" value="ECO:0007669"/>
    <property type="project" value="UniProtKB-KW"/>
</dbReference>
<protein>
    <submittedName>
        <fullName evidence="6">ECF RNA polymerase sigma factor SigW</fullName>
    </submittedName>
</protein>
<evidence type="ECO:0000256" key="3">
    <source>
        <dbReference type="ARBA" id="ARBA00023125"/>
    </source>
</evidence>
<dbReference type="InterPro" id="IPR039425">
    <property type="entry name" value="RNA_pol_sigma-70-like"/>
</dbReference>
<dbReference type="InterPro" id="IPR014284">
    <property type="entry name" value="RNA_pol_sigma-70_dom"/>
</dbReference>
<dbReference type="NCBIfam" id="TIGR02937">
    <property type="entry name" value="sigma70-ECF"/>
    <property type="match status" value="1"/>
</dbReference>
<name>A0A5C6AUM1_9BACT</name>
<dbReference type="GO" id="GO:0006352">
    <property type="term" value="P:DNA-templated transcription initiation"/>
    <property type="evidence" value="ECO:0007669"/>
    <property type="project" value="InterPro"/>
</dbReference>
<dbReference type="Proteomes" id="UP000316213">
    <property type="component" value="Unassembled WGS sequence"/>
</dbReference>
<dbReference type="PANTHER" id="PTHR43133:SF8">
    <property type="entry name" value="RNA POLYMERASE SIGMA FACTOR HI_1459-RELATED"/>
    <property type="match status" value="1"/>
</dbReference>
<dbReference type="InterPro" id="IPR007627">
    <property type="entry name" value="RNA_pol_sigma70_r2"/>
</dbReference>
<keyword evidence="4" id="KW-0804">Transcription</keyword>
<dbReference type="InterPro" id="IPR013325">
    <property type="entry name" value="RNA_pol_sigma_r2"/>
</dbReference>
<evidence type="ECO:0000256" key="4">
    <source>
        <dbReference type="ARBA" id="ARBA00023163"/>
    </source>
</evidence>
<keyword evidence="1" id="KW-0805">Transcription regulation</keyword>
<keyword evidence="2" id="KW-0731">Sigma factor</keyword>
<evidence type="ECO:0000256" key="2">
    <source>
        <dbReference type="ARBA" id="ARBA00023082"/>
    </source>
</evidence>
<organism evidence="6 7">
    <name type="scientific">Neorhodopirellula pilleata</name>
    <dbReference type="NCBI Taxonomy" id="2714738"/>
    <lineage>
        <taxon>Bacteria</taxon>
        <taxon>Pseudomonadati</taxon>
        <taxon>Planctomycetota</taxon>
        <taxon>Planctomycetia</taxon>
        <taxon>Pirellulales</taxon>
        <taxon>Pirellulaceae</taxon>
        <taxon>Neorhodopirellula</taxon>
    </lineage>
</organism>
<evidence type="ECO:0000259" key="5">
    <source>
        <dbReference type="Pfam" id="PF04542"/>
    </source>
</evidence>
<keyword evidence="7" id="KW-1185">Reference proteome</keyword>
<dbReference type="Pfam" id="PF04542">
    <property type="entry name" value="Sigma70_r2"/>
    <property type="match status" value="1"/>
</dbReference>
<evidence type="ECO:0000313" key="7">
    <source>
        <dbReference type="Proteomes" id="UP000316213"/>
    </source>
</evidence>